<feature type="transmembrane region" description="Helical" evidence="2">
    <location>
        <begin position="211"/>
        <end position="233"/>
    </location>
</feature>
<dbReference type="Proteomes" id="UP000693946">
    <property type="component" value="Linkage Group LG9"/>
</dbReference>
<dbReference type="AlphaFoldDB" id="A0AAV6PW46"/>
<keyword evidence="2" id="KW-1133">Transmembrane helix</keyword>
<dbReference type="GO" id="GO:0019882">
    <property type="term" value="P:antigen processing and presentation"/>
    <property type="evidence" value="ECO:0007669"/>
    <property type="project" value="InterPro"/>
</dbReference>
<reference evidence="5 6" key="1">
    <citation type="journal article" date="2021" name="Sci. Rep.">
        <title>Chromosome anchoring in Senegalese sole (Solea senegalensis) reveals sex-associated markers and genome rearrangements in flatfish.</title>
        <authorList>
            <person name="Guerrero-Cozar I."/>
            <person name="Gomez-Garrido J."/>
            <person name="Berbel C."/>
            <person name="Martinez-Blanch J.F."/>
            <person name="Alioto T."/>
            <person name="Claros M.G."/>
            <person name="Gagnaire P.A."/>
            <person name="Manchado M."/>
        </authorList>
    </citation>
    <scope>NUCLEOTIDE SEQUENCE [LARGE SCALE GENOMIC DNA]</scope>
    <source>
        <strain evidence="5">Sse05_10M</strain>
    </source>
</reference>
<feature type="signal peptide" evidence="3">
    <location>
        <begin position="1"/>
        <end position="21"/>
    </location>
</feature>
<evidence type="ECO:0000313" key="5">
    <source>
        <dbReference type="EMBL" id="KAG7475779.1"/>
    </source>
</evidence>
<dbReference type="Pfam" id="PF07654">
    <property type="entry name" value="C1-set"/>
    <property type="match status" value="1"/>
</dbReference>
<evidence type="ECO:0000256" key="1">
    <source>
        <dbReference type="ARBA" id="ARBA00023157"/>
    </source>
</evidence>
<proteinExistence type="predicted"/>
<gene>
    <name evidence="5" type="ORF">JOB18_037417</name>
</gene>
<dbReference type="GO" id="GO:0042613">
    <property type="term" value="C:MHC class II protein complex"/>
    <property type="evidence" value="ECO:0007669"/>
    <property type="project" value="InterPro"/>
</dbReference>
<dbReference type="PROSITE" id="PS50835">
    <property type="entry name" value="IG_LIKE"/>
    <property type="match status" value="1"/>
</dbReference>
<dbReference type="PANTHER" id="PTHR19944">
    <property type="entry name" value="MHC CLASS II-RELATED"/>
    <property type="match status" value="1"/>
</dbReference>
<sequence length="259" mass="29562">MFSRGFFLRLCVYLLFSKTEAYYGYGLIRCQTTSSSDIFYLEQIYFNKKLVAQYNGTLGKFEGYTNYAKEIADQLNKNQAFLKQEKKNEMKCTSNAPLMDVLLSKTVEPSVRLQSVEAVDSRHPVMLACSVYNFYPKVIKVTWLKDGQTVTSDVTTTDELPNGNWLYQMHSHLEYTPTPGERITCKVEHASFSEPKLYHWDPMSESQREKIAVGAAGLVLGVVILLAGAFYYYMNKPGRELVPTNDVNTCNPNPERTEE</sequence>
<evidence type="ECO:0000313" key="6">
    <source>
        <dbReference type="Proteomes" id="UP000693946"/>
    </source>
</evidence>
<dbReference type="Pfam" id="PF00969">
    <property type="entry name" value="MHC_II_beta"/>
    <property type="match status" value="1"/>
</dbReference>
<evidence type="ECO:0000256" key="3">
    <source>
        <dbReference type="SAM" id="SignalP"/>
    </source>
</evidence>
<keyword evidence="3" id="KW-0732">Signal</keyword>
<dbReference type="InterPro" id="IPR003597">
    <property type="entry name" value="Ig_C1-set"/>
</dbReference>
<dbReference type="PANTHER" id="PTHR19944:SF99">
    <property type="entry name" value="HLA CLASS II HISTOCOMPATIBILITY ANTIGEN, DRB1 BETA CHAIN"/>
    <property type="match status" value="1"/>
</dbReference>
<organism evidence="5 6">
    <name type="scientific">Solea senegalensis</name>
    <name type="common">Senegalese sole</name>
    <dbReference type="NCBI Taxonomy" id="28829"/>
    <lineage>
        <taxon>Eukaryota</taxon>
        <taxon>Metazoa</taxon>
        <taxon>Chordata</taxon>
        <taxon>Craniata</taxon>
        <taxon>Vertebrata</taxon>
        <taxon>Euteleostomi</taxon>
        <taxon>Actinopterygii</taxon>
        <taxon>Neopterygii</taxon>
        <taxon>Teleostei</taxon>
        <taxon>Neoteleostei</taxon>
        <taxon>Acanthomorphata</taxon>
        <taxon>Carangaria</taxon>
        <taxon>Pleuronectiformes</taxon>
        <taxon>Pleuronectoidei</taxon>
        <taxon>Soleidae</taxon>
        <taxon>Solea</taxon>
    </lineage>
</organism>
<dbReference type="EMBL" id="JAGKHQ010000021">
    <property type="protein sequence ID" value="KAG7475779.1"/>
    <property type="molecule type" value="Genomic_DNA"/>
</dbReference>
<dbReference type="SMART" id="SM00921">
    <property type="entry name" value="MHC_II_beta"/>
    <property type="match status" value="1"/>
</dbReference>
<accession>A0AAV6PW46</accession>
<dbReference type="GO" id="GO:0006955">
    <property type="term" value="P:immune response"/>
    <property type="evidence" value="ECO:0007669"/>
    <property type="project" value="InterPro"/>
</dbReference>
<feature type="domain" description="Ig-like" evidence="4">
    <location>
        <begin position="109"/>
        <end position="198"/>
    </location>
</feature>
<keyword evidence="6" id="KW-1185">Reference proteome</keyword>
<protein>
    <submittedName>
        <fullName evidence="5">H-2 class II histocompatibility antigen, E-S beta chain-like</fullName>
    </submittedName>
</protein>
<dbReference type="SMART" id="SM00407">
    <property type="entry name" value="IGc1"/>
    <property type="match status" value="1"/>
</dbReference>
<evidence type="ECO:0000256" key="2">
    <source>
        <dbReference type="SAM" id="Phobius"/>
    </source>
</evidence>
<name>A0AAV6PW46_SOLSE</name>
<dbReference type="InterPro" id="IPR007110">
    <property type="entry name" value="Ig-like_dom"/>
</dbReference>
<dbReference type="InterPro" id="IPR000353">
    <property type="entry name" value="MHC_II_b_N"/>
</dbReference>
<keyword evidence="1" id="KW-1015">Disulfide bond</keyword>
<evidence type="ECO:0000259" key="4">
    <source>
        <dbReference type="PROSITE" id="PS50835"/>
    </source>
</evidence>
<comment type="caution">
    <text evidence="5">The sequence shown here is derived from an EMBL/GenBank/DDBJ whole genome shotgun (WGS) entry which is preliminary data.</text>
</comment>
<dbReference type="InterPro" id="IPR050160">
    <property type="entry name" value="MHC/Immunoglobulin"/>
</dbReference>
<feature type="chain" id="PRO_5043507301" evidence="3">
    <location>
        <begin position="22"/>
        <end position="259"/>
    </location>
</feature>
<keyword evidence="2" id="KW-0472">Membrane</keyword>
<keyword evidence="2" id="KW-0812">Transmembrane</keyword>